<evidence type="ECO:0000259" key="1">
    <source>
        <dbReference type="Pfam" id="PF09861"/>
    </source>
</evidence>
<dbReference type="Gene3D" id="3.40.50.11440">
    <property type="match status" value="1"/>
</dbReference>
<name>A0A101EQK9_9THEM</name>
<dbReference type="AlphaFoldDB" id="A0A101EQK9"/>
<dbReference type="PANTHER" id="PTHR33171:SF17">
    <property type="entry name" value="LARA-LIKE N-TERMINAL DOMAIN-CONTAINING PROTEIN"/>
    <property type="match status" value="1"/>
</dbReference>
<dbReference type="InterPro" id="IPR048068">
    <property type="entry name" value="LarA-like"/>
</dbReference>
<organism evidence="3 4">
    <name type="scientific">Thermotoga petrophila</name>
    <dbReference type="NCBI Taxonomy" id="93929"/>
    <lineage>
        <taxon>Bacteria</taxon>
        <taxon>Thermotogati</taxon>
        <taxon>Thermotogota</taxon>
        <taxon>Thermotogae</taxon>
        <taxon>Thermotogales</taxon>
        <taxon>Thermotogaceae</taxon>
        <taxon>Thermotoga</taxon>
    </lineage>
</organism>
<dbReference type="InterPro" id="IPR043166">
    <property type="entry name" value="LarA-like_C"/>
</dbReference>
<gene>
    <name evidence="3" type="ORF">XD57_0812</name>
</gene>
<dbReference type="NCBIfam" id="NF033504">
    <property type="entry name" value="Ni_dep_LarA"/>
    <property type="match status" value="1"/>
</dbReference>
<dbReference type="PANTHER" id="PTHR33171">
    <property type="entry name" value="LAR_N DOMAIN-CONTAINING PROTEIN"/>
    <property type="match status" value="1"/>
</dbReference>
<dbReference type="GO" id="GO:0050043">
    <property type="term" value="F:lactate racemase activity"/>
    <property type="evidence" value="ECO:0007669"/>
    <property type="project" value="InterPro"/>
</dbReference>
<dbReference type="InterPro" id="IPR018657">
    <property type="entry name" value="LarA-like_N"/>
</dbReference>
<proteinExistence type="predicted"/>
<dbReference type="EMBL" id="LGFG01000054">
    <property type="protein sequence ID" value="KUK23086.1"/>
    <property type="molecule type" value="Genomic_DNA"/>
</dbReference>
<feature type="domain" description="LarA-like N-terminal" evidence="1">
    <location>
        <begin position="14"/>
        <end position="193"/>
    </location>
</feature>
<dbReference type="PATRIC" id="fig|93930.3.peg.1663"/>
<evidence type="ECO:0000259" key="2">
    <source>
        <dbReference type="Pfam" id="PF21113"/>
    </source>
</evidence>
<dbReference type="Proteomes" id="UP000058636">
    <property type="component" value="Unassembled WGS sequence"/>
</dbReference>
<accession>A0A101EQK9</accession>
<evidence type="ECO:0000313" key="3">
    <source>
        <dbReference type="EMBL" id="KUK23086.1"/>
    </source>
</evidence>
<dbReference type="Pfam" id="PF09861">
    <property type="entry name" value="Lar_N"/>
    <property type="match status" value="1"/>
</dbReference>
<feature type="domain" description="Lactate racemase C-terminal" evidence="2">
    <location>
        <begin position="265"/>
        <end position="400"/>
    </location>
</feature>
<protein>
    <submittedName>
        <fullName evidence="3">Uncharacterized protein</fullName>
    </submittedName>
</protein>
<sequence>MRVKYYGFAEGIIPDDRIKALIEPAHMEGMEYRDFERELKSLLEEGFVPKLRGVRRLLLLVDDITRQTPTSWILPTLLDLANRSGIKDEDITVLVATGTHRHMSHEEQVRKYGEEVLKRVKVVFHNYKTDVVNIGVTPKGTPVVLNRLVLENDLIVGIGMVVPHRVAGFSGGGKIVQPGISGEETTGQTHWLSAQFEGKDILGKVLNPVREEIEAVAEAANLSFIVNVIPDKSGKPIKVFAGEPLPTFKEAAEFARKVYGVKTPASKIVLTDSYPADIELWQAAKGIYSGDLILEDGGVIILVTPCPEGVGVEFGDIIVQYGYRGYKEVRDLVDSGELANLIVAAHLVHVGRVISDKGKGILVSPGIDAETTKRLGFIPASNIEEALRIAESLVGPQDIVICRFGGELLPVTD</sequence>
<comment type="caution">
    <text evidence="3">The sequence shown here is derived from an EMBL/GenBank/DDBJ whole genome shotgun (WGS) entry which is preliminary data.</text>
</comment>
<dbReference type="InterPro" id="IPR048520">
    <property type="entry name" value="LarA_C"/>
</dbReference>
<evidence type="ECO:0000313" key="4">
    <source>
        <dbReference type="Proteomes" id="UP000058636"/>
    </source>
</evidence>
<reference evidence="3 4" key="1">
    <citation type="journal article" date="2015" name="MBio">
        <title>Genome-Resolved Metagenomic Analysis Reveals Roles for Candidate Phyla and Other Microbial Community Members in Biogeochemical Transformations in Oil Reservoirs.</title>
        <authorList>
            <person name="Hu P."/>
            <person name="Tom L."/>
            <person name="Singh A."/>
            <person name="Thomas B.C."/>
            <person name="Baker B.J."/>
            <person name="Piceno Y.M."/>
            <person name="Andersen G.L."/>
            <person name="Banfield J.F."/>
        </authorList>
    </citation>
    <scope>NUCLEOTIDE SEQUENCE [LARGE SCALE GENOMIC DNA]</scope>
    <source>
        <strain evidence="3">46_26</strain>
    </source>
</reference>
<dbReference type="Gene3D" id="3.90.226.30">
    <property type="match status" value="1"/>
</dbReference>
<dbReference type="Pfam" id="PF21113">
    <property type="entry name" value="LarA_C"/>
    <property type="match status" value="1"/>
</dbReference>
<dbReference type="InterPro" id="IPR047926">
    <property type="entry name" value="Ni_dep_LarA"/>
</dbReference>